<dbReference type="GO" id="GO:0003676">
    <property type="term" value="F:nucleic acid binding"/>
    <property type="evidence" value="ECO:0007669"/>
    <property type="project" value="InterPro"/>
</dbReference>
<dbReference type="AlphaFoldDB" id="F0WPH0"/>
<dbReference type="InterPro" id="IPR036397">
    <property type="entry name" value="RNaseH_sf"/>
</dbReference>
<reference evidence="1" key="1">
    <citation type="journal article" date="2011" name="PLoS Biol.">
        <title>Gene gain and loss during evolution of obligate parasitism in the white rust pathogen of Arabidopsis thaliana.</title>
        <authorList>
            <person name="Kemen E."/>
            <person name="Gardiner A."/>
            <person name="Schultz-Larsen T."/>
            <person name="Kemen A.C."/>
            <person name="Balmuth A.L."/>
            <person name="Robert-Seilaniantz A."/>
            <person name="Bailey K."/>
            <person name="Holub E."/>
            <person name="Studholme D.J."/>
            <person name="Maclean D."/>
            <person name="Jones J.D."/>
        </authorList>
    </citation>
    <scope>NUCLEOTIDE SEQUENCE</scope>
</reference>
<protein>
    <submittedName>
        <fullName evidence="1">AlNc14C185G8315 protein</fullName>
    </submittedName>
</protein>
<reference evidence="1" key="2">
    <citation type="submission" date="2011-02" db="EMBL/GenBank/DDBJ databases">
        <authorList>
            <person name="MacLean D."/>
        </authorList>
    </citation>
    <scope>NUCLEOTIDE SEQUENCE</scope>
</reference>
<sequence length="115" mass="13423">MHFCIDSVTDKYYRNMLHEEIPITRELLLLPEKVWFVQEAVVKELELDDLGHPTQSPDLKSHREFAGRDEARASQKQKLGQIWYSIHKALVRKIVMSIPVRPESVVKQTGGHNKY</sequence>
<dbReference type="Gene3D" id="3.30.420.10">
    <property type="entry name" value="Ribonuclease H-like superfamily/Ribonuclease H"/>
    <property type="match status" value="1"/>
</dbReference>
<name>F0WPH0_9STRA</name>
<organism evidence="1">
    <name type="scientific">Albugo laibachii Nc14</name>
    <dbReference type="NCBI Taxonomy" id="890382"/>
    <lineage>
        <taxon>Eukaryota</taxon>
        <taxon>Sar</taxon>
        <taxon>Stramenopiles</taxon>
        <taxon>Oomycota</taxon>
        <taxon>Peronosporomycetes</taxon>
        <taxon>Albuginales</taxon>
        <taxon>Albuginaceae</taxon>
        <taxon>Albugo</taxon>
    </lineage>
</organism>
<proteinExistence type="predicted"/>
<dbReference type="EMBL" id="FR824230">
    <property type="protein sequence ID" value="CCA23218.1"/>
    <property type="molecule type" value="Genomic_DNA"/>
</dbReference>
<accession>F0WPH0</accession>
<evidence type="ECO:0000313" key="1">
    <source>
        <dbReference type="EMBL" id="CCA23218.1"/>
    </source>
</evidence>
<gene>
    <name evidence="1" type="primary">AlNc14C185G8315</name>
    <name evidence="1" type="ORF">ALNC14_093610</name>
</gene>
<dbReference type="HOGENOM" id="CLU_033666_12_1_1"/>